<dbReference type="Pfam" id="PF03190">
    <property type="entry name" value="Thioredox_DsbH"/>
    <property type="match status" value="1"/>
</dbReference>
<dbReference type="InterPro" id="IPR024705">
    <property type="entry name" value="Ssp411"/>
</dbReference>
<proteinExistence type="predicted"/>
<dbReference type="EMBL" id="SMAN01000001">
    <property type="protein sequence ID" value="TCT26931.1"/>
    <property type="molecule type" value="Genomic_DNA"/>
</dbReference>
<gene>
    <name evidence="3" type="ORF">EDD68_101288</name>
</gene>
<evidence type="ECO:0000313" key="3">
    <source>
        <dbReference type="EMBL" id="TCT26931.1"/>
    </source>
</evidence>
<dbReference type="InterPro" id="IPR036249">
    <property type="entry name" value="Thioredoxin-like_sf"/>
</dbReference>
<dbReference type="PANTHER" id="PTHR42899">
    <property type="entry name" value="SPERMATOGENESIS-ASSOCIATED PROTEIN 20"/>
    <property type="match status" value="1"/>
</dbReference>
<accession>A0A4V6P040</accession>
<feature type="domain" description="Spermatogenesis-associated protein 20-like TRX" evidence="2">
    <location>
        <begin position="16"/>
        <end position="176"/>
    </location>
</feature>
<feature type="coiled-coil region" evidence="1">
    <location>
        <begin position="385"/>
        <end position="416"/>
    </location>
</feature>
<sequence length="693" mass="80418">MMKDYLTKDRYSNHFNWLVKSQSPYLQQHQTNPVNWLEWSEEAFEKAKQENKPVFLSIGYSTCHWCHVMAHESFEDEQVAKLLNERFVSIKVDREERPDIDSVYMRVCQLLTGQGGWPLSVFLTPDQKPFYAGTYFPKTSRHGMPGFMDVITQLYDKYQKNPEKIADVSDKIIENLKPSVQSDQKQSLGTAHLEKAYKQLSRSFDSKYGGFSGAPKFPTPHNLMFLMRYHIWKQGDADALKMVEKTLNAMADGGIYDQIGFGFARYSTDRKWLVPHFEKMLYDHALLLTAYTEAYQLTGNRRFKEISEQMIEFVKREMTSEQGGFYSAIDADSEGIEGKYYVWDWDEMLTTLGQEDGELYAEAYGITATGNFEGKNVPNLIDTDLDALAEKHHLTRQQLQEKLEQARKKLFQKRSQRIYPHVDDKILTSWNAMMIAALAQAGRVYGDMEYVNMARTAMEFIEDKLIENGRVMVRFRDGEVKNKGFIDDYAYLMRAYLELYETTFNDDFLQKGKKLAKDMLDWFWDPENGGFYFTAHDAEELIVRDKEIYDGAIPSGNSVAAEQLIRISRLTGEVEFEEKAEKMFQTFKDQVEGYETGHTYFLLSVMLLEMPSKEIVIIGEAGEENREKLLRKLQETFHPQYAILATSNPERLSKQASFLKGYQMKNGQTTVYICENFSCHQPTNDIDEVLDQL</sequence>
<dbReference type="CDD" id="cd02955">
    <property type="entry name" value="SSP411"/>
    <property type="match status" value="1"/>
</dbReference>
<reference evidence="3 4" key="1">
    <citation type="submission" date="2019-03" db="EMBL/GenBank/DDBJ databases">
        <title>Genomic Encyclopedia of Type Strains, Phase IV (KMG-IV): sequencing the most valuable type-strain genomes for metagenomic binning, comparative biology and taxonomic classification.</title>
        <authorList>
            <person name="Goeker M."/>
        </authorList>
    </citation>
    <scope>NUCLEOTIDE SEQUENCE [LARGE SCALE GENOMIC DNA]</scope>
    <source>
        <strain evidence="3 4">DSM 25894</strain>
    </source>
</reference>
<dbReference type="GO" id="GO:0005975">
    <property type="term" value="P:carbohydrate metabolic process"/>
    <property type="evidence" value="ECO:0007669"/>
    <property type="project" value="InterPro"/>
</dbReference>
<dbReference type="Gene3D" id="3.40.30.10">
    <property type="entry name" value="Glutaredoxin"/>
    <property type="match status" value="1"/>
</dbReference>
<organism evidence="3 4">
    <name type="scientific">Melghiribacillus thermohalophilus</name>
    <dbReference type="NCBI Taxonomy" id="1324956"/>
    <lineage>
        <taxon>Bacteria</taxon>
        <taxon>Bacillati</taxon>
        <taxon>Bacillota</taxon>
        <taxon>Bacilli</taxon>
        <taxon>Bacillales</taxon>
        <taxon>Bacillaceae</taxon>
        <taxon>Melghiribacillus</taxon>
    </lineage>
</organism>
<dbReference type="AlphaFoldDB" id="A0A4V6P040"/>
<keyword evidence="4" id="KW-1185">Reference proteome</keyword>
<protein>
    <recommendedName>
        <fullName evidence="2">Spermatogenesis-associated protein 20-like TRX domain-containing protein</fullName>
    </recommendedName>
</protein>
<evidence type="ECO:0000256" key="1">
    <source>
        <dbReference type="SAM" id="Coils"/>
    </source>
</evidence>
<dbReference type="InterPro" id="IPR008928">
    <property type="entry name" value="6-hairpin_glycosidase_sf"/>
</dbReference>
<evidence type="ECO:0000259" key="2">
    <source>
        <dbReference type="Pfam" id="PF03190"/>
    </source>
</evidence>
<dbReference type="InterPro" id="IPR012341">
    <property type="entry name" value="6hp_glycosidase-like_sf"/>
</dbReference>
<evidence type="ECO:0000313" key="4">
    <source>
        <dbReference type="Proteomes" id="UP000294650"/>
    </source>
</evidence>
<dbReference type="PIRSF" id="PIRSF006402">
    <property type="entry name" value="UCP006402_thioredoxin"/>
    <property type="match status" value="1"/>
</dbReference>
<dbReference type="SUPFAM" id="SSF52833">
    <property type="entry name" value="Thioredoxin-like"/>
    <property type="match status" value="1"/>
</dbReference>
<name>A0A4V6P040_9BACI</name>
<dbReference type="SUPFAM" id="SSF48208">
    <property type="entry name" value="Six-hairpin glycosidases"/>
    <property type="match status" value="1"/>
</dbReference>
<keyword evidence="1" id="KW-0175">Coiled coil</keyword>
<comment type="caution">
    <text evidence="3">The sequence shown here is derived from an EMBL/GenBank/DDBJ whole genome shotgun (WGS) entry which is preliminary data.</text>
</comment>
<dbReference type="Gene3D" id="1.50.10.10">
    <property type="match status" value="2"/>
</dbReference>
<dbReference type="Proteomes" id="UP000294650">
    <property type="component" value="Unassembled WGS sequence"/>
</dbReference>
<dbReference type="InterPro" id="IPR004879">
    <property type="entry name" value="Ssp411-like_TRX"/>
</dbReference>
<dbReference type="PANTHER" id="PTHR42899:SF1">
    <property type="entry name" value="SPERMATOGENESIS-ASSOCIATED PROTEIN 20"/>
    <property type="match status" value="1"/>
</dbReference>